<dbReference type="PANTHER" id="PTHR47455">
    <property type="entry name" value="ADENYLYL CYCLASE BETA"/>
    <property type="match status" value="1"/>
</dbReference>
<evidence type="ECO:0000256" key="1">
    <source>
        <dbReference type="SAM" id="MobiDB-lite"/>
    </source>
</evidence>
<dbReference type="GO" id="GO:0035556">
    <property type="term" value="P:intracellular signal transduction"/>
    <property type="evidence" value="ECO:0007669"/>
    <property type="project" value="InterPro"/>
</dbReference>
<feature type="region of interest" description="Disordered" evidence="1">
    <location>
        <begin position="96"/>
        <end position="124"/>
    </location>
</feature>
<feature type="compositionally biased region" description="Basic and acidic residues" evidence="1">
    <location>
        <begin position="108"/>
        <end position="122"/>
    </location>
</feature>
<dbReference type="InterPro" id="IPR027417">
    <property type="entry name" value="P-loop_NTPase"/>
</dbReference>
<gene>
    <name evidence="3" type="ORF">Ae201684_005245</name>
</gene>
<name>A0A6G0XG30_9STRA</name>
<dbReference type="Pfam" id="PF13191">
    <property type="entry name" value="AAA_16"/>
    <property type="match status" value="1"/>
</dbReference>
<dbReference type="CDD" id="cd07302">
    <property type="entry name" value="CHD"/>
    <property type="match status" value="1"/>
</dbReference>
<feature type="compositionally biased region" description="Polar residues" evidence="1">
    <location>
        <begin position="638"/>
        <end position="647"/>
    </location>
</feature>
<feature type="compositionally biased region" description="Polar residues" evidence="1">
    <location>
        <begin position="96"/>
        <end position="107"/>
    </location>
</feature>
<dbReference type="Pfam" id="PF00211">
    <property type="entry name" value="Guanylate_cyc"/>
    <property type="match status" value="1"/>
</dbReference>
<evidence type="ECO:0000313" key="4">
    <source>
        <dbReference type="Proteomes" id="UP000481153"/>
    </source>
</evidence>
<dbReference type="PANTHER" id="PTHR47455:SF1">
    <property type="entry name" value="GUANYLATE CYCLASE DOMAIN-CONTAINING PROTEIN"/>
    <property type="match status" value="1"/>
</dbReference>
<accession>A0A6G0XG30</accession>
<dbReference type="InterPro" id="IPR029787">
    <property type="entry name" value="Nucleotide_cyclase"/>
</dbReference>
<dbReference type="EMBL" id="VJMJ01000067">
    <property type="protein sequence ID" value="KAF0739064.1"/>
    <property type="molecule type" value="Genomic_DNA"/>
</dbReference>
<dbReference type="GO" id="GO:0009190">
    <property type="term" value="P:cyclic nucleotide biosynthetic process"/>
    <property type="evidence" value="ECO:0007669"/>
    <property type="project" value="InterPro"/>
</dbReference>
<dbReference type="PROSITE" id="PS50125">
    <property type="entry name" value="GUANYLATE_CYCLASE_2"/>
    <property type="match status" value="1"/>
</dbReference>
<dbReference type="SUPFAM" id="SSF52540">
    <property type="entry name" value="P-loop containing nucleoside triphosphate hydrolases"/>
    <property type="match status" value="1"/>
</dbReference>
<organism evidence="3 4">
    <name type="scientific">Aphanomyces euteiches</name>
    <dbReference type="NCBI Taxonomy" id="100861"/>
    <lineage>
        <taxon>Eukaryota</taxon>
        <taxon>Sar</taxon>
        <taxon>Stramenopiles</taxon>
        <taxon>Oomycota</taxon>
        <taxon>Saprolegniomycetes</taxon>
        <taxon>Saprolegniales</taxon>
        <taxon>Verrucalvaceae</taxon>
        <taxon>Aphanomyces</taxon>
    </lineage>
</organism>
<feature type="region of interest" description="Disordered" evidence="1">
    <location>
        <begin position="635"/>
        <end position="654"/>
    </location>
</feature>
<dbReference type="AlphaFoldDB" id="A0A6G0XG30"/>
<sequence>MSVKGEKELEILCRYVPRVVVSQYAHSPVALAEPTTTSFPAVMALFDISGFSTLADHLAKQETIKLGEPSRPTPTASSTKTIDVSWAASHRRINLASSGRQQDSISINDKRGSMSSKSEKRASAGGDLGLMRMGMAVEQLTTNLNQTLTPVIDIITRFNGDIIKFAGDAMIVMWKSEASSADAVDPGVLIFTAITCALQVLAMLESTHVPSGPVLQMHVGLGFSNVSGNHVGGVLNRWEFYIGGSATSQMSIAESEARAGELVISPECYVTLVSSPAVQPLRLASRRLPSGNYNISAIASDLEVKYLLPTVHLGRELIPLVKAYVPGCIALSLGNGKIVINGMRSITAIFIKFFGILDIAESHAQLREVHRCLCAVQDAAYRVHATIRQFLIDDKGAVAIVVVGLPPFYHENNALHGIRMALYLQEKGVRASIGITSGPAFCGSVGSAVRAEYAVVGDVINLSARLMAMATPGQILCDETTHAATVDRFQFDQGTHVMVKGKGDFIVVYRVFQDSTDAVVTDQPPPGEFFMPDHIYQNVIKRVEEFSTRTEHSTTNACQSIIIRGASGVGKTALLRHLSHIHDNVCYSCGDSVEKNTKLFVWRKVISRILFGTHKNRSMISHTEDEDLLVDSAEGKLPSSNEASQPDSMDLSAQLDDGSPDIRAHFAAGLQFVQTLVQSGAITSDSLPLLNVFIPHCFPETSYSLQIAKHESRFHHEINVFVVAVLANARQPLLLAWDDSQWIDAASWGLLVHVLTALPTVACVIGVRPDAPPPHVEFKCLETLACGVQYELQNLSLRDTSLFLSHIWHCHYELVRAGVCP</sequence>
<feature type="domain" description="Guanylate cyclase" evidence="2">
    <location>
        <begin position="347"/>
        <end position="467"/>
    </location>
</feature>
<proteinExistence type="predicted"/>
<evidence type="ECO:0000313" key="3">
    <source>
        <dbReference type="EMBL" id="KAF0739064.1"/>
    </source>
</evidence>
<dbReference type="SMART" id="SM00044">
    <property type="entry name" value="CYCc"/>
    <property type="match status" value="1"/>
</dbReference>
<reference evidence="3 4" key="1">
    <citation type="submission" date="2019-07" db="EMBL/GenBank/DDBJ databases">
        <title>Genomics analysis of Aphanomyces spp. identifies a new class of oomycete effector associated with host adaptation.</title>
        <authorList>
            <person name="Gaulin E."/>
        </authorList>
    </citation>
    <scope>NUCLEOTIDE SEQUENCE [LARGE SCALE GENOMIC DNA]</scope>
    <source>
        <strain evidence="3 4">ATCC 201684</strain>
    </source>
</reference>
<comment type="caution">
    <text evidence="3">The sequence shown here is derived from an EMBL/GenBank/DDBJ whole genome shotgun (WGS) entry which is preliminary data.</text>
</comment>
<dbReference type="InterPro" id="IPR041664">
    <property type="entry name" value="AAA_16"/>
</dbReference>
<dbReference type="VEuPathDB" id="FungiDB:AeMF1_013355"/>
<dbReference type="InterPro" id="IPR001054">
    <property type="entry name" value="A/G_cyclase"/>
</dbReference>
<dbReference type="SUPFAM" id="SSF55073">
    <property type="entry name" value="Nucleotide cyclase"/>
    <property type="match status" value="2"/>
</dbReference>
<dbReference type="Gene3D" id="3.30.70.1230">
    <property type="entry name" value="Nucleotide cyclase"/>
    <property type="match status" value="2"/>
</dbReference>
<dbReference type="Proteomes" id="UP000481153">
    <property type="component" value="Unassembled WGS sequence"/>
</dbReference>
<evidence type="ECO:0000259" key="2">
    <source>
        <dbReference type="PROSITE" id="PS50125"/>
    </source>
</evidence>
<protein>
    <recommendedName>
        <fullName evidence="2">Guanylate cyclase domain-containing protein</fullName>
    </recommendedName>
</protein>
<keyword evidence="4" id="KW-1185">Reference proteome</keyword>